<proteinExistence type="inferred from homology"/>
<name>V2QBZ5_9BACT</name>
<keyword evidence="4" id="KW-1185">Reference proteome</keyword>
<organism evidence="3 4">
    <name type="scientific">Mucispirillum schaedleri ASF457</name>
    <dbReference type="NCBI Taxonomy" id="1379858"/>
    <lineage>
        <taxon>Bacteria</taxon>
        <taxon>Pseudomonadati</taxon>
        <taxon>Deferribacterota</taxon>
        <taxon>Deferribacteres</taxon>
        <taxon>Deferribacterales</taxon>
        <taxon>Mucispirillaceae</taxon>
        <taxon>Mucispirillum</taxon>
    </lineage>
</organism>
<dbReference type="Gene3D" id="3.40.50.450">
    <property type="match status" value="1"/>
</dbReference>
<reference evidence="3" key="1">
    <citation type="journal article" date="2014" name="Genome Announc.">
        <title>Draft genome sequences of the altered schaedler flora, a defined bacterial community from gnotobiotic mice.</title>
        <authorList>
            <person name="Wannemuehler M.J."/>
            <person name="Overstreet A.M."/>
            <person name="Ward D.V."/>
            <person name="Phillips G.J."/>
        </authorList>
    </citation>
    <scope>NUCLEOTIDE SEQUENCE</scope>
    <source>
        <strain evidence="3">ASF457</strain>
    </source>
</reference>
<evidence type="ECO:0000259" key="2">
    <source>
        <dbReference type="Pfam" id="PF02481"/>
    </source>
</evidence>
<dbReference type="OrthoDB" id="9785707at2"/>
<feature type="domain" description="Smf/DprA SLOG" evidence="2">
    <location>
        <begin position="107"/>
        <end position="314"/>
    </location>
</feature>
<dbReference type="PANTHER" id="PTHR43022">
    <property type="entry name" value="PROTEIN SMF"/>
    <property type="match status" value="1"/>
</dbReference>
<dbReference type="Pfam" id="PF02481">
    <property type="entry name" value="DNA_processg_A"/>
    <property type="match status" value="1"/>
</dbReference>
<dbReference type="KEGG" id="msch:N508_001573"/>
<dbReference type="AlphaFoldDB" id="V2QBZ5"/>
<dbReference type="SUPFAM" id="SSF102405">
    <property type="entry name" value="MCP/YpsA-like"/>
    <property type="match status" value="1"/>
</dbReference>
<dbReference type="EMBL" id="CP097562">
    <property type="protein sequence ID" value="USF24487.1"/>
    <property type="molecule type" value="Genomic_DNA"/>
</dbReference>
<comment type="similarity">
    <text evidence="1">Belongs to the DprA/Smf family.</text>
</comment>
<dbReference type="PANTHER" id="PTHR43022:SF1">
    <property type="entry name" value="PROTEIN SMF"/>
    <property type="match status" value="1"/>
</dbReference>
<dbReference type="GO" id="GO:0009294">
    <property type="term" value="P:DNA-mediated transformation"/>
    <property type="evidence" value="ECO:0007669"/>
    <property type="project" value="InterPro"/>
</dbReference>
<gene>
    <name evidence="3" type="ORF">N508_001573</name>
</gene>
<reference evidence="3" key="2">
    <citation type="submission" date="2022-05" db="EMBL/GenBank/DDBJ databases">
        <authorList>
            <person name="Proctor A.L."/>
            <person name="Phillips G.J."/>
            <person name="Wannemuehler M.J."/>
        </authorList>
    </citation>
    <scope>NUCLEOTIDE SEQUENCE</scope>
    <source>
        <strain evidence="3">ASF457</strain>
    </source>
</reference>
<dbReference type="Proteomes" id="UP000017429">
    <property type="component" value="Chromosome"/>
</dbReference>
<evidence type="ECO:0000256" key="1">
    <source>
        <dbReference type="ARBA" id="ARBA00006525"/>
    </source>
</evidence>
<evidence type="ECO:0000313" key="3">
    <source>
        <dbReference type="EMBL" id="USF24487.1"/>
    </source>
</evidence>
<dbReference type="eggNOG" id="COG0758">
    <property type="taxonomic scope" value="Bacteria"/>
</dbReference>
<evidence type="ECO:0000313" key="4">
    <source>
        <dbReference type="Proteomes" id="UP000017429"/>
    </source>
</evidence>
<reference evidence="3" key="3">
    <citation type="submission" date="2022-06" db="EMBL/GenBank/DDBJ databases">
        <title>Resources to Facilitate Use of the Altered Schaedler Flora (ASF) Mouse Model to Study Microbiome Function.</title>
        <authorList>
            <person name="Proctor A."/>
            <person name="Parvinroo S."/>
            <person name="Richie T."/>
            <person name="Jia X."/>
            <person name="Lee S.T.M."/>
            <person name="Karp P.D."/>
            <person name="Paley S."/>
            <person name="Kostic A.D."/>
            <person name="Pierre J.F."/>
            <person name="Wannemuehler M.J."/>
            <person name="Phillips G.J."/>
        </authorList>
    </citation>
    <scope>NUCLEOTIDE SEQUENCE</scope>
    <source>
        <strain evidence="3">ASF457</strain>
    </source>
</reference>
<protein>
    <recommendedName>
        <fullName evidence="2">Smf/DprA SLOG domain-containing protein</fullName>
    </recommendedName>
</protein>
<sequence length="398" mass="43968">MIYPAIYLFDILYPILYSFFYYHFMEFIIDTVYEYMALKHIKGLSDTIISLIIEKRGTISGIFQEKADFFYGSNIPNTIADRIITKSFNEQAVESQIRRAEDAGISIITLEDKRYPEMLKEIYTPPALLYVLGNYECLNNVCVGVVGSRSCSKSAGNFAYKISKELAAVGITVVSGFAYGIDIASHLGAIENGATACILGSGLANIYPAAHTKYIDKILEKSGCVVSEFTLDEAPLPQNFPRRNRIISGLSKAIAVIEAGYKSGSLITCRFALEQNREIFAAPAFPVGRNSATNSLLRQGAKFLETSLDIISDLQYDLKIKLNDNNSEIVENSTKSLEIGDETGQKIYEALSIEPLSLNNICLKLNIDVVSAVSAIACLELEGIIEKAQDEKYIIKII</sequence>
<accession>V2QBZ5</accession>
<dbReference type="InterPro" id="IPR003488">
    <property type="entry name" value="DprA"/>
</dbReference>
<dbReference type="InterPro" id="IPR057666">
    <property type="entry name" value="DrpA_SLOG"/>
</dbReference>
<dbReference type="NCBIfam" id="TIGR00732">
    <property type="entry name" value="dprA"/>
    <property type="match status" value="1"/>
</dbReference>